<keyword evidence="3 7" id="KW-0997">Cell inner membrane</keyword>
<evidence type="ECO:0000256" key="3">
    <source>
        <dbReference type="ARBA" id="ARBA00022519"/>
    </source>
</evidence>
<dbReference type="InterPro" id="IPR010656">
    <property type="entry name" value="DctM"/>
</dbReference>
<comment type="similarity">
    <text evidence="7">Belongs to the TRAP transporter large permease family.</text>
</comment>
<dbReference type="EMBL" id="JABFDB010000023">
    <property type="protein sequence ID" value="NYZ23040.1"/>
    <property type="molecule type" value="Genomic_DNA"/>
</dbReference>
<organism evidence="9 10">
    <name type="scientific">Azospirillum oleiclasticum</name>
    <dbReference type="NCBI Taxonomy" id="2735135"/>
    <lineage>
        <taxon>Bacteria</taxon>
        <taxon>Pseudomonadati</taxon>
        <taxon>Pseudomonadota</taxon>
        <taxon>Alphaproteobacteria</taxon>
        <taxon>Rhodospirillales</taxon>
        <taxon>Azospirillaceae</taxon>
        <taxon>Azospirillum</taxon>
    </lineage>
</organism>
<evidence type="ECO:0000256" key="4">
    <source>
        <dbReference type="ARBA" id="ARBA00022692"/>
    </source>
</evidence>
<evidence type="ECO:0000313" key="9">
    <source>
        <dbReference type="EMBL" id="NYZ23040.1"/>
    </source>
</evidence>
<keyword evidence="6 7" id="KW-0472">Membrane</keyword>
<feature type="transmembrane region" description="Helical" evidence="7">
    <location>
        <begin position="274"/>
        <end position="295"/>
    </location>
</feature>
<dbReference type="InterPro" id="IPR004681">
    <property type="entry name" value="TRAP_DctM"/>
</dbReference>
<dbReference type="PIRSF" id="PIRSF006066">
    <property type="entry name" value="HI0050"/>
    <property type="match status" value="1"/>
</dbReference>
<feature type="transmembrane region" description="Helical" evidence="7">
    <location>
        <begin position="336"/>
        <end position="354"/>
    </location>
</feature>
<proteinExistence type="inferred from homology"/>
<keyword evidence="2" id="KW-1003">Cell membrane</keyword>
<feature type="domain" description="TRAP C4-dicarboxylate transport system permease DctM subunit" evidence="8">
    <location>
        <begin position="7"/>
        <end position="418"/>
    </location>
</feature>
<accession>A0ABX2TFD0</accession>
<feature type="transmembrane region" description="Helical" evidence="7">
    <location>
        <begin position="215"/>
        <end position="238"/>
    </location>
</feature>
<keyword evidence="7" id="KW-0813">Transport</keyword>
<feature type="transmembrane region" description="Helical" evidence="7">
    <location>
        <begin position="169"/>
        <end position="195"/>
    </location>
</feature>
<evidence type="ECO:0000256" key="1">
    <source>
        <dbReference type="ARBA" id="ARBA00004429"/>
    </source>
</evidence>
<evidence type="ECO:0000259" key="8">
    <source>
        <dbReference type="Pfam" id="PF06808"/>
    </source>
</evidence>
<comment type="subunit">
    <text evidence="7">The complex comprises the extracytoplasmic solute receptor protein and the two transmembrane proteins.</text>
</comment>
<evidence type="ECO:0000256" key="7">
    <source>
        <dbReference type="RuleBase" id="RU369079"/>
    </source>
</evidence>
<feature type="transmembrane region" description="Helical" evidence="7">
    <location>
        <begin position="141"/>
        <end position="163"/>
    </location>
</feature>
<comment type="caution">
    <text evidence="7">Lacks conserved residue(s) required for the propagation of feature annotation.</text>
</comment>
<dbReference type="RefSeq" id="WP_180284812.1">
    <property type="nucleotide sequence ID" value="NZ_JABFDB010000023.1"/>
</dbReference>
<protein>
    <recommendedName>
        <fullName evidence="7">TRAP transporter large permease protein</fullName>
    </recommendedName>
</protein>
<keyword evidence="5 7" id="KW-1133">Transmembrane helix</keyword>
<name>A0ABX2TFD0_9PROT</name>
<dbReference type="PANTHER" id="PTHR33362:SF5">
    <property type="entry name" value="C4-DICARBOXYLATE TRAP TRANSPORTER LARGE PERMEASE PROTEIN DCTM"/>
    <property type="match status" value="1"/>
</dbReference>
<feature type="transmembrane region" description="Helical" evidence="7">
    <location>
        <begin position="58"/>
        <end position="77"/>
    </location>
</feature>
<evidence type="ECO:0000256" key="2">
    <source>
        <dbReference type="ARBA" id="ARBA00022475"/>
    </source>
</evidence>
<feature type="transmembrane region" description="Helical" evidence="7">
    <location>
        <begin position="307"/>
        <end position="329"/>
    </location>
</feature>
<dbReference type="Pfam" id="PF06808">
    <property type="entry name" value="DctM"/>
    <property type="match status" value="1"/>
</dbReference>
<dbReference type="PANTHER" id="PTHR33362">
    <property type="entry name" value="SIALIC ACID TRAP TRANSPORTER PERMEASE PROTEIN SIAT-RELATED"/>
    <property type="match status" value="1"/>
</dbReference>
<feature type="transmembrane region" description="Helical" evidence="7">
    <location>
        <begin position="244"/>
        <end position="262"/>
    </location>
</feature>
<dbReference type="Proteomes" id="UP000584642">
    <property type="component" value="Unassembled WGS sequence"/>
</dbReference>
<comment type="function">
    <text evidence="7">Part of the tripartite ATP-independent periplasmic (TRAP) transport system.</text>
</comment>
<sequence length="430" mass="45003">MIVAIGLGTLFLLLAIGTPVGFAMAAAGALGLWLVGGMSMLTGILQTAPLSTVSAYELITIPMFLLMAELVLLSGVADDLFKATAAWMGRVRGGLAMATALAGAGFGAICGTSTASAATLSATSLPAMLRQGYEPAMAGGVVAISGTLAMLIPPSVALVIYGLLAEVNIGALLIGGVIPGILVMLTIMATVYTLVLLDPSRAPPARPVSWREKFAWLRVVGPMVLLFGSVTGVIYTGFATPTEASALGAAGALAIAAWYGRVTPPALLRVLRRSAHGTCMIVMILLGAHIFGYFFTLTQVTHNLVAFVGGLEVSRWVIMALILCGYIVLGMFMDQIAILVLTVPIVLPLVKSLGFDPLWFGIVKIVTAEVGMITPPVGLNCFVVARYSGRPVQEIFRGSLPHFIAHIIIITILVAFPDLVLWLPRTMMAN</sequence>
<comment type="subcellular location">
    <subcellularLocation>
        <location evidence="1 7">Cell inner membrane</location>
        <topology evidence="1 7">Multi-pass membrane protein</topology>
    </subcellularLocation>
</comment>
<feature type="transmembrane region" description="Helical" evidence="7">
    <location>
        <begin position="97"/>
        <end position="120"/>
    </location>
</feature>
<feature type="transmembrane region" description="Helical" evidence="7">
    <location>
        <begin position="403"/>
        <end position="423"/>
    </location>
</feature>
<dbReference type="NCBIfam" id="TIGR00786">
    <property type="entry name" value="dctM"/>
    <property type="match status" value="1"/>
</dbReference>
<evidence type="ECO:0000256" key="6">
    <source>
        <dbReference type="ARBA" id="ARBA00023136"/>
    </source>
</evidence>
<evidence type="ECO:0000313" key="10">
    <source>
        <dbReference type="Proteomes" id="UP000584642"/>
    </source>
</evidence>
<keyword evidence="4 7" id="KW-0812">Transmembrane</keyword>
<comment type="caution">
    <text evidence="9">The sequence shown here is derived from an EMBL/GenBank/DDBJ whole genome shotgun (WGS) entry which is preliminary data.</text>
</comment>
<reference evidence="9 10" key="1">
    <citation type="submission" date="2020-05" db="EMBL/GenBank/DDBJ databases">
        <title>Azospirillum oleiclasticum sp. nov, a nitrogen-fixing and heavy crude oil-emulsifying bacterium isolated from the crude oil of Yumen Oilfield.</title>
        <authorList>
            <person name="Wu D."/>
            <person name="Cai M."/>
            <person name="Zhang X."/>
        </authorList>
    </citation>
    <scope>NUCLEOTIDE SEQUENCE [LARGE SCALE GENOMIC DNA]</scope>
    <source>
        <strain evidence="9 10">ROY-1-1-2</strain>
    </source>
</reference>
<keyword evidence="10" id="KW-1185">Reference proteome</keyword>
<gene>
    <name evidence="9" type="ORF">HND93_25310</name>
</gene>
<evidence type="ECO:0000256" key="5">
    <source>
        <dbReference type="ARBA" id="ARBA00022989"/>
    </source>
</evidence>